<dbReference type="AlphaFoldDB" id="A0A7Y6RFE5"/>
<evidence type="ECO:0000313" key="1">
    <source>
        <dbReference type="EMBL" id="NVF15788.1"/>
    </source>
</evidence>
<evidence type="ECO:0000313" key="2">
    <source>
        <dbReference type="Proteomes" id="UP000589984"/>
    </source>
</evidence>
<proteinExistence type="predicted"/>
<dbReference type="Proteomes" id="UP000589984">
    <property type="component" value="Unassembled WGS sequence"/>
</dbReference>
<reference evidence="1 2" key="1">
    <citation type="submission" date="2020-06" db="EMBL/GenBank/DDBJ databases">
        <title>Halomonas sp. QX-1 draft genome sequence.</title>
        <authorList>
            <person name="Qiu X."/>
        </authorList>
    </citation>
    <scope>NUCLEOTIDE SEQUENCE [LARGE SCALE GENOMIC DNA]</scope>
    <source>
        <strain evidence="1 2">QX-1</strain>
    </source>
</reference>
<organism evidence="1 2">
    <name type="scientific">Vreelandella maris</name>
    <dbReference type="NCBI Taxonomy" id="2729617"/>
    <lineage>
        <taxon>Bacteria</taxon>
        <taxon>Pseudomonadati</taxon>
        <taxon>Pseudomonadota</taxon>
        <taxon>Gammaproteobacteria</taxon>
        <taxon>Oceanospirillales</taxon>
        <taxon>Halomonadaceae</taxon>
        <taxon>Vreelandella</taxon>
    </lineage>
</organism>
<comment type="caution">
    <text evidence="1">The sequence shown here is derived from an EMBL/GenBank/DDBJ whole genome shotgun (WGS) entry which is preliminary data.</text>
</comment>
<sequence length="139" mass="14936">MAGRWSYGSIDWTAKARAAITPGPDGGPAEYLYLYPVFPYDANGVPLDLLHLALTNAPANDECAAQLAAARMAITHDVNDDDQEINTVKREQLIATLGLAVEATSEQIDTVKKWTSRASSRLTGIGANLIGTPRRPKTV</sequence>
<keyword evidence="2" id="KW-1185">Reference proteome</keyword>
<gene>
    <name evidence="1" type="ORF">HUO07_16645</name>
</gene>
<name>A0A7Y6RFE5_9GAMM</name>
<dbReference type="Pfam" id="PF10123">
    <property type="entry name" value="Mu-like_Pro"/>
    <property type="match status" value="1"/>
</dbReference>
<protein>
    <submittedName>
        <fullName evidence="1">Uncharacterized protein</fullName>
    </submittedName>
</protein>
<dbReference type="InterPro" id="IPR012106">
    <property type="entry name" value="Phage_Mu_Gp1"/>
</dbReference>
<accession>A0A7Y6RFE5</accession>
<dbReference type="EMBL" id="JABWCV010000022">
    <property type="protein sequence ID" value="NVF15788.1"/>
    <property type="molecule type" value="Genomic_DNA"/>
</dbReference>